<dbReference type="EMBL" id="PEJP01000088">
    <property type="protein sequence ID" value="RYO28250.1"/>
    <property type="molecule type" value="Genomic_DNA"/>
</dbReference>
<reference evidence="2" key="1">
    <citation type="journal article" date="2019" name="bioRxiv">
        <title>Genomics, evolutionary history and diagnostics of the Alternaria alternata species group including apple and Asian pear pathotypes.</title>
        <authorList>
            <person name="Armitage A.D."/>
            <person name="Cockerton H.M."/>
            <person name="Sreenivasaprasad S."/>
            <person name="Woodhall J.W."/>
            <person name="Lane C.R."/>
            <person name="Harrison R.J."/>
            <person name="Clarkson J.P."/>
        </authorList>
    </citation>
    <scope>NUCLEOTIDE SEQUENCE [LARGE SCALE GENOMIC DNA]</scope>
    <source>
        <strain evidence="2">RGR 97.0016</strain>
    </source>
</reference>
<organism evidence="1 2">
    <name type="scientific">Alternaria arborescens</name>
    <dbReference type="NCBI Taxonomy" id="156630"/>
    <lineage>
        <taxon>Eukaryota</taxon>
        <taxon>Fungi</taxon>
        <taxon>Dikarya</taxon>
        <taxon>Ascomycota</taxon>
        <taxon>Pezizomycotina</taxon>
        <taxon>Dothideomycetes</taxon>
        <taxon>Pleosporomycetidae</taxon>
        <taxon>Pleosporales</taxon>
        <taxon>Pleosporineae</taxon>
        <taxon>Pleosporaceae</taxon>
        <taxon>Alternaria</taxon>
        <taxon>Alternaria sect. Alternaria</taxon>
    </lineage>
</organism>
<protein>
    <submittedName>
        <fullName evidence="1">Uncharacterized protein</fullName>
    </submittedName>
</protein>
<evidence type="ECO:0000313" key="1">
    <source>
        <dbReference type="EMBL" id="RYO28250.1"/>
    </source>
</evidence>
<dbReference type="OrthoDB" id="284184at2759"/>
<gene>
    <name evidence="1" type="ORF">AA0113_g12209</name>
</gene>
<dbReference type="AlphaFoldDB" id="A0A4Q4PY33"/>
<sequence>MATKEISPDFPFEKKTVETLDSFMAYIDAGTLNTSASTVVSMHENPTSSYQ</sequence>
<proteinExistence type="predicted"/>
<keyword evidence="2" id="KW-1185">Reference proteome</keyword>
<accession>A0A4Q4PY33</accession>
<dbReference type="Proteomes" id="UP000293823">
    <property type="component" value="Unassembled WGS sequence"/>
</dbReference>
<name>A0A4Q4PY33_9PLEO</name>
<comment type="caution">
    <text evidence="1">The sequence shown here is derived from an EMBL/GenBank/DDBJ whole genome shotgun (WGS) entry which is preliminary data.</text>
</comment>
<evidence type="ECO:0000313" key="2">
    <source>
        <dbReference type="Proteomes" id="UP000293823"/>
    </source>
</evidence>